<feature type="compositionally biased region" description="Low complexity" evidence="1">
    <location>
        <begin position="229"/>
        <end position="243"/>
    </location>
</feature>
<dbReference type="OrthoDB" id="5379885at2759"/>
<dbReference type="Proteomes" id="UP000756346">
    <property type="component" value="Unassembled WGS sequence"/>
</dbReference>
<feature type="compositionally biased region" description="Basic and acidic residues" evidence="1">
    <location>
        <begin position="353"/>
        <end position="374"/>
    </location>
</feature>
<dbReference type="RefSeq" id="XP_046014032.1">
    <property type="nucleotide sequence ID" value="XM_046156674.1"/>
</dbReference>
<feature type="region of interest" description="Disordered" evidence="1">
    <location>
        <begin position="173"/>
        <end position="263"/>
    </location>
</feature>
<dbReference type="EMBL" id="JAGTJQ010000004">
    <property type="protein sequence ID" value="KAH7033200.1"/>
    <property type="molecule type" value="Genomic_DNA"/>
</dbReference>
<feature type="compositionally biased region" description="Low complexity" evidence="1">
    <location>
        <begin position="178"/>
        <end position="194"/>
    </location>
</feature>
<feature type="compositionally biased region" description="Basic and acidic residues" evidence="1">
    <location>
        <begin position="34"/>
        <end position="57"/>
    </location>
</feature>
<feature type="region of interest" description="Disordered" evidence="1">
    <location>
        <begin position="353"/>
        <end position="418"/>
    </location>
</feature>
<name>A0A9P8Y9E6_9PEZI</name>
<feature type="region of interest" description="Disordered" evidence="1">
    <location>
        <begin position="541"/>
        <end position="591"/>
    </location>
</feature>
<evidence type="ECO:0000313" key="3">
    <source>
        <dbReference type="Proteomes" id="UP000756346"/>
    </source>
</evidence>
<accession>A0A9P8Y9E6</accession>
<feature type="compositionally biased region" description="Polar residues" evidence="1">
    <location>
        <begin position="294"/>
        <end position="309"/>
    </location>
</feature>
<feature type="compositionally biased region" description="Polar residues" evidence="1">
    <location>
        <begin position="554"/>
        <end position="567"/>
    </location>
</feature>
<evidence type="ECO:0000313" key="2">
    <source>
        <dbReference type="EMBL" id="KAH7033200.1"/>
    </source>
</evidence>
<dbReference type="GeneID" id="70186220"/>
<evidence type="ECO:0000256" key="1">
    <source>
        <dbReference type="SAM" id="MobiDB-lite"/>
    </source>
</evidence>
<comment type="caution">
    <text evidence="2">The sequence shown here is derived from an EMBL/GenBank/DDBJ whole genome shotgun (WGS) entry which is preliminary data.</text>
</comment>
<organism evidence="2 3">
    <name type="scientific">Microdochium trichocladiopsis</name>
    <dbReference type="NCBI Taxonomy" id="1682393"/>
    <lineage>
        <taxon>Eukaryota</taxon>
        <taxon>Fungi</taxon>
        <taxon>Dikarya</taxon>
        <taxon>Ascomycota</taxon>
        <taxon>Pezizomycotina</taxon>
        <taxon>Sordariomycetes</taxon>
        <taxon>Xylariomycetidae</taxon>
        <taxon>Xylariales</taxon>
        <taxon>Microdochiaceae</taxon>
        <taxon>Microdochium</taxon>
    </lineage>
</organism>
<feature type="region of interest" description="Disordered" evidence="1">
    <location>
        <begin position="448"/>
        <end position="511"/>
    </location>
</feature>
<feature type="compositionally biased region" description="Polar residues" evidence="1">
    <location>
        <begin position="469"/>
        <end position="478"/>
    </location>
</feature>
<proteinExistence type="predicted"/>
<feature type="region of interest" description="Disordered" evidence="1">
    <location>
        <begin position="29"/>
        <end position="57"/>
    </location>
</feature>
<sequence>MEGYLTIPPDRGTILGRALWKTRYVVIGGPQRDSTPHNGDRPVRAKDASARTLKEKPSVLADQASGTFLSIYKNKDDTEPVQQYSLASISECHVQLLAHRKQGPILPTLAIWISPDPAADKLRKRRSSRTAGLTSSKETGPTTLWFRVCPDEQTLALSDWSRYIQSLIQPTIPDRHPISPISPTSPSFINPFSPATRSSMHARPAGSARPAHTSYSSESPSLRSRRSDISSSHNSSSTQNASSANDYTPVYPNDIPSPAMTVPDYPDEFIEGWTSAQGRSSTLGSPIRVRGSMGPSQVTMPVGADSSSPPGARETILDRAFSMRYIPGADTAIPGEEKLSSLARFDALMREAEERRGSQQRESAAIKEPARSNWDDESDADSMAGDQIAEEDSDGDNFAQDMDQTPYSPVVPPSKVPAYANHRHSLNHASRARHISRSSLSFHEAQLAETPSILRPHTAQPKNRPPMSPRSSTQTSIPGSPLHATVPNHATPRGNEDRMVKPHSEVRETSTSVKRLSLNDFPKRLSSSSSLLIVQTNVSASSNSTYGDHELESQAISPRTNVQSRGTPTERDSNCGWRGSRVFGNNEGGYL</sequence>
<reference evidence="2" key="1">
    <citation type="journal article" date="2021" name="Nat. Commun.">
        <title>Genetic determinants of endophytism in the Arabidopsis root mycobiome.</title>
        <authorList>
            <person name="Mesny F."/>
            <person name="Miyauchi S."/>
            <person name="Thiergart T."/>
            <person name="Pickel B."/>
            <person name="Atanasova L."/>
            <person name="Karlsson M."/>
            <person name="Huettel B."/>
            <person name="Barry K.W."/>
            <person name="Haridas S."/>
            <person name="Chen C."/>
            <person name="Bauer D."/>
            <person name="Andreopoulos W."/>
            <person name="Pangilinan J."/>
            <person name="LaButti K."/>
            <person name="Riley R."/>
            <person name="Lipzen A."/>
            <person name="Clum A."/>
            <person name="Drula E."/>
            <person name="Henrissat B."/>
            <person name="Kohler A."/>
            <person name="Grigoriev I.V."/>
            <person name="Martin F.M."/>
            <person name="Hacquard S."/>
        </authorList>
    </citation>
    <scope>NUCLEOTIDE SEQUENCE</scope>
    <source>
        <strain evidence="2">MPI-CAGE-CH-0230</strain>
    </source>
</reference>
<feature type="compositionally biased region" description="Basic and acidic residues" evidence="1">
    <location>
        <begin position="494"/>
        <end position="508"/>
    </location>
</feature>
<dbReference type="AlphaFoldDB" id="A0A9P8Y9E6"/>
<gene>
    <name evidence="2" type="ORF">B0I36DRAFT_348292</name>
</gene>
<feature type="region of interest" description="Disordered" evidence="1">
    <location>
        <begin position="291"/>
        <end position="311"/>
    </location>
</feature>
<keyword evidence="3" id="KW-1185">Reference proteome</keyword>
<protein>
    <submittedName>
        <fullName evidence="2">Uncharacterized protein</fullName>
    </submittedName>
</protein>